<dbReference type="Proteomes" id="UP000239735">
    <property type="component" value="Unassembled WGS sequence"/>
</dbReference>
<dbReference type="Gene3D" id="3.40.50.720">
    <property type="entry name" value="NAD(P)-binding Rossmann-like Domain"/>
    <property type="match status" value="1"/>
</dbReference>
<evidence type="ECO:0000259" key="2">
    <source>
        <dbReference type="Pfam" id="PF03807"/>
    </source>
</evidence>
<dbReference type="GO" id="GO:0016491">
    <property type="term" value="F:oxidoreductase activity"/>
    <property type="evidence" value="ECO:0007669"/>
    <property type="project" value="UniProtKB-KW"/>
</dbReference>
<protein>
    <submittedName>
        <fullName evidence="3">NADP oxidoreductase coenzyme F420-dependent</fullName>
    </submittedName>
</protein>
<accession>A0A2N9L7J6</accession>
<dbReference type="InterPro" id="IPR051267">
    <property type="entry name" value="STEAP_metalloreductase"/>
</dbReference>
<sequence>MKIGVLGSGDVAQTLAAGLIKHGHQVMLGTRDAAKLEKWRGANPKAQIGSTKDAAAFGEAVVLAVKGSAAADVLRAAGAGNLDGKLVMDACNPIADAPPVNGVLRFFTTLEESLMDRLQREFPKAHLVKVFSSVGAPRMVNPQFKSGKPTMFICGNDDGAKAEVAQILEQFGWEVADMGKVEAARAIEPLCILWCILGFTKNEWTHAFKLLHE</sequence>
<dbReference type="InterPro" id="IPR036291">
    <property type="entry name" value="NAD(P)-bd_dom_sf"/>
</dbReference>
<dbReference type="InterPro" id="IPR028939">
    <property type="entry name" value="P5C_Rdtase_cat_N"/>
</dbReference>
<reference evidence="4" key="1">
    <citation type="submission" date="2018-02" db="EMBL/GenBank/DDBJ databases">
        <authorList>
            <person name="Hausmann B."/>
        </authorList>
    </citation>
    <scope>NUCLEOTIDE SEQUENCE [LARGE SCALE GENOMIC DNA]</scope>
    <source>
        <strain evidence="4">Peat soil MAG SbA5</strain>
    </source>
</reference>
<dbReference type="AlphaFoldDB" id="A0A2N9L7J6"/>
<evidence type="ECO:0000313" key="3">
    <source>
        <dbReference type="EMBL" id="SPE19268.1"/>
    </source>
</evidence>
<keyword evidence="1" id="KW-0560">Oxidoreductase</keyword>
<dbReference type="OrthoDB" id="9786864at2"/>
<dbReference type="EMBL" id="OKRB01000078">
    <property type="protein sequence ID" value="SPE19268.1"/>
    <property type="molecule type" value="Genomic_DNA"/>
</dbReference>
<evidence type="ECO:0000256" key="1">
    <source>
        <dbReference type="ARBA" id="ARBA00023002"/>
    </source>
</evidence>
<proteinExistence type="predicted"/>
<dbReference type="PANTHER" id="PTHR14239">
    <property type="entry name" value="DUDULIN-RELATED"/>
    <property type="match status" value="1"/>
</dbReference>
<name>A0A2N9L7J6_9BACT</name>
<evidence type="ECO:0000313" key="4">
    <source>
        <dbReference type="Proteomes" id="UP000239735"/>
    </source>
</evidence>
<feature type="domain" description="Pyrroline-5-carboxylate reductase catalytic N-terminal" evidence="2">
    <location>
        <begin position="2"/>
        <end position="93"/>
    </location>
</feature>
<dbReference type="Pfam" id="PF03807">
    <property type="entry name" value="F420_oxidored"/>
    <property type="match status" value="1"/>
</dbReference>
<organism evidence="3 4">
    <name type="scientific">Candidatus Sulfuritelmatomonas gaucii</name>
    <dbReference type="NCBI Taxonomy" id="2043161"/>
    <lineage>
        <taxon>Bacteria</taxon>
        <taxon>Pseudomonadati</taxon>
        <taxon>Acidobacteriota</taxon>
        <taxon>Terriglobia</taxon>
        <taxon>Terriglobales</taxon>
        <taxon>Acidobacteriaceae</taxon>
        <taxon>Candidatus Sulfuritelmatomonas</taxon>
    </lineage>
</organism>
<gene>
    <name evidence="3" type="ORF">SBA5_220114</name>
</gene>
<dbReference type="SUPFAM" id="SSF51735">
    <property type="entry name" value="NAD(P)-binding Rossmann-fold domains"/>
    <property type="match status" value="1"/>
</dbReference>